<name>A0A8J7W197_9FIRM</name>
<dbReference type="Pfam" id="PF00881">
    <property type="entry name" value="Nitroreductase"/>
    <property type="match status" value="2"/>
</dbReference>
<gene>
    <name evidence="7" type="ORF">KCX82_13825</name>
</gene>
<dbReference type="SUPFAM" id="SSF55469">
    <property type="entry name" value="FMN-dependent nitroreductase-like"/>
    <property type="match status" value="1"/>
</dbReference>
<proteinExistence type="inferred from homology"/>
<dbReference type="InterPro" id="IPR000415">
    <property type="entry name" value="Nitroreductase-like"/>
</dbReference>
<evidence type="ECO:0000256" key="3">
    <source>
        <dbReference type="ARBA" id="ARBA00022630"/>
    </source>
</evidence>
<keyword evidence="8" id="KW-1185">Reference proteome</keyword>
<protein>
    <submittedName>
        <fullName evidence="7">Nitroreductase family protein</fullName>
    </submittedName>
</protein>
<comment type="similarity">
    <text evidence="2">Belongs to the nitroreductase family.</text>
</comment>
<keyword evidence="5" id="KW-0560">Oxidoreductase</keyword>
<evidence type="ECO:0000256" key="1">
    <source>
        <dbReference type="ARBA" id="ARBA00001917"/>
    </source>
</evidence>
<keyword evidence="3" id="KW-0285">Flavoprotein</keyword>
<reference evidence="7" key="2">
    <citation type="submission" date="2021-04" db="EMBL/GenBank/DDBJ databases">
        <authorList>
            <person name="Liu J."/>
        </authorList>
    </citation>
    <scope>NUCLEOTIDE SEQUENCE</scope>
    <source>
        <strain evidence="7">BAD-6</strain>
    </source>
</reference>
<dbReference type="PANTHER" id="PTHR43673:SF2">
    <property type="entry name" value="NITROREDUCTASE"/>
    <property type="match status" value="1"/>
</dbReference>
<feature type="domain" description="Nitroreductase" evidence="6">
    <location>
        <begin position="67"/>
        <end position="146"/>
    </location>
</feature>
<comment type="caution">
    <text evidence="7">The sequence shown here is derived from an EMBL/GenBank/DDBJ whole genome shotgun (WGS) entry which is preliminary data.</text>
</comment>
<reference evidence="7" key="1">
    <citation type="submission" date="2021-04" db="EMBL/GenBank/DDBJ databases">
        <title>Sinoanaerobacter chloroacetimidivorans sp. nov., an obligate anaerobic bacterium isolated from anaerobic sludge.</title>
        <authorList>
            <person name="Bao Y."/>
        </authorList>
    </citation>
    <scope>NUCLEOTIDE SEQUENCE</scope>
    <source>
        <strain evidence="7">BAD-6</strain>
    </source>
</reference>
<dbReference type="Proteomes" id="UP000675664">
    <property type="component" value="Unassembled WGS sequence"/>
</dbReference>
<evidence type="ECO:0000256" key="2">
    <source>
        <dbReference type="ARBA" id="ARBA00007118"/>
    </source>
</evidence>
<keyword evidence="4" id="KW-0288">FMN</keyword>
<evidence type="ECO:0000256" key="4">
    <source>
        <dbReference type="ARBA" id="ARBA00022643"/>
    </source>
</evidence>
<organism evidence="7 8">
    <name type="scientific">Sinanaerobacter chloroacetimidivorans</name>
    <dbReference type="NCBI Taxonomy" id="2818044"/>
    <lineage>
        <taxon>Bacteria</taxon>
        <taxon>Bacillati</taxon>
        <taxon>Bacillota</taxon>
        <taxon>Clostridia</taxon>
        <taxon>Peptostreptococcales</taxon>
        <taxon>Anaerovoracaceae</taxon>
        <taxon>Sinanaerobacter</taxon>
    </lineage>
</organism>
<sequence>MRFQELAEKRYSCRSFSQRKVEKELVDQIIKAGITAPTAVNTQPVKIFRLNSEKAKENIRQVCNYTFGANTFLVVGYKEAEGWVRSFDQRNFADIDAGIIATHMMLEIEDLGLSTTWVGYFDAPRLQSLYPEMKEYHLIALFPIGYAAEDAAPSDRHFKRKTPEEIVKIL</sequence>
<evidence type="ECO:0000313" key="7">
    <source>
        <dbReference type="EMBL" id="MBR0598964.1"/>
    </source>
</evidence>
<accession>A0A8J7W197</accession>
<dbReference type="EMBL" id="JAGSND010000009">
    <property type="protein sequence ID" value="MBR0598964.1"/>
    <property type="molecule type" value="Genomic_DNA"/>
</dbReference>
<evidence type="ECO:0000313" key="8">
    <source>
        <dbReference type="Proteomes" id="UP000675664"/>
    </source>
</evidence>
<evidence type="ECO:0000259" key="6">
    <source>
        <dbReference type="Pfam" id="PF00881"/>
    </source>
</evidence>
<dbReference type="InterPro" id="IPR029479">
    <property type="entry name" value="Nitroreductase"/>
</dbReference>
<dbReference type="CDD" id="cd20609">
    <property type="entry name" value="nitroreductase"/>
    <property type="match status" value="1"/>
</dbReference>
<dbReference type="PANTHER" id="PTHR43673">
    <property type="entry name" value="NAD(P)H NITROREDUCTASE YDGI-RELATED"/>
    <property type="match status" value="1"/>
</dbReference>
<dbReference type="Gene3D" id="3.40.109.10">
    <property type="entry name" value="NADH Oxidase"/>
    <property type="match status" value="1"/>
</dbReference>
<comment type="cofactor">
    <cofactor evidence="1">
        <name>FMN</name>
        <dbReference type="ChEBI" id="CHEBI:58210"/>
    </cofactor>
</comment>
<evidence type="ECO:0000256" key="5">
    <source>
        <dbReference type="ARBA" id="ARBA00023002"/>
    </source>
</evidence>
<dbReference type="AlphaFoldDB" id="A0A8J7W197"/>
<feature type="domain" description="Nitroreductase" evidence="6">
    <location>
        <begin position="8"/>
        <end position="63"/>
    </location>
</feature>
<dbReference type="GO" id="GO:0016491">
    <property type="term" value="F:oxidoreductase activity"/>
    <property type="evidence" value="ECO:0007669"/>
    <property type="project" value="UniProtKB-KW"/>
</dbReference>